<dbReference type="GO" id="GO:0019239">
    <property type="term" value="F:deaminase activity"/>
    <property type="evidence" value="ECO:0007669"/>
    <property type="project" value="TreeGrafter"/>
</dbReference>
<comment type="caution">
    <text evidence="2">The sequence shown here is derived from an EMBL/GenBank/DDBJ whole genome shotgun (WGS) entry which is preliminary data.</text>
</comment>
<dbReference type="PANTHER" id="PTHR11803:SF58">
    <property type="entry name" value="PROTEIN HMF1-RELATED"/>
    <property type="match status" value="1"/>
</dbReference>
<keyword evidence="3" id="KW-1185">Reference proteome</keyword>
<dbReference type="EMBL" id="RJTM01000018">
    <property type="protein sequence ID" value="RNL92279.1"/>
    <property type="molecule type" value="Genomic_DNA"/>
</dbReference>
<proteinExistence type="inferred from homology"/>
<sequence length="146" mass="16634">MKNNILMFLIVVSSGTMGNYCYGQTTDTETKVYSDFHIHQGVLYTSGILGTDHKENIPAKFEEEVRQLFANLDKILHRANIRKEKIYSVTVFLSDIAKIDTFNELYRNYFHAPFPVRTCVGVEGLAKKARVEMSVLAIYDSQEKSG</sequence>
<dbReference type="SUPFAM" id="SSF55298">
    <property type="entry name" value="YjgF-like"/>
    <property type="match status" value="1"/>
</dbReference>
<dbReference type="Proteomes" id="UP000267469">
    <property type="component" value="Unassembled WGS sequence"/>
</dbReference>
<dbReference type="Gene3D" id="3.30.1330.40">
    <property type="entry name" value="RutC-like"/>
    <property type="match status" value="1"/>
</dbReference>
<dbReference type="RefSeq" id="WP_123214666.1">
    <property type="nucleotide sequence ID" value="NZ_RJTM01000018.1"/>
</dbReference>
<comment type="similarity">
    <text evidence="1">Belongs to the RutC family.</text>
</comment>
<dbReference type="InterPro" id="IPR006175">
    <property type="entry name" value="YjgF/YER057c/UK114"/>
</dbReference>
<evidence type="ECO:0000313" key="3">
    <source>
        <dbReference type="Proteomes" id="UP000267469"/>
    </source>
</evidence>
<dbReference type="OrthoDB" id="9803101at2"/>
<accession>A0A3N0EX50</accession>
<dbReference type="CDD" id="cd00448">
    <property type="entry name" value="YjgF_YER057c_UK114_family"/>
    <property type="match status" value="1"/>
</dbReference>
<dbReference type="AlphaFoldDB" id="A0A3N0EX50"/>
<dbReference type="GO" id="GO:0005829">
    <property type="term" value="C:cytosol"/>
    <property type="evidence" value="ECO:0007669"/>
    <property type="project" value="TreeGrafter"/>
</dbReference>
<dbReference type="PANTHER" id="PTHR11803">
    <property type="entry name" value="2-IMINOBUTANOATE/2-IMINOPROPANOATE DEAMINASE RIDA"/>
    <property type="match status" value="1"/>
</dbReference>
<dbReference type="Pfam" id="PF01042">
    <property type="entry name" value="Ribonuc_L-PSP"/>
    <property type="match status" value="1"/>
</dbReference>
<dbReference type="InterPro" id="IPR035959">
    <property type="entry name" value="RutC-like_sf"/>
</dbReference>
<protein>
    <submittedName>
        <fullName evidence="2">RidA family protein</fullName>
    </submittedName>
</protein>
<reference evidence="2 3" key="1">
    <citation type="submission" date="2018-10" db="EMBL/GenBank/DDBJ databases">
        <title>Sinomicrobium pectinilyticum sp. nov., a pectinase-producing bacterium isolated from alkaline and saline soil, and emended description of the genus Sinomicrobium.</title>
        <authorList>
            <person name="Cheng B."/>
            <person name="Li C."/>
            <person name="Lai Q."/>
            <person name="Du M."/>
            <person name="Shao Z."/>
            <person name="Xu P."/>
            <person name="Yang C."/>
        </authorList>
    </citation>
    <scope>NUCLEOTIDE SEQUENCE [LARGE SCALE GENOMIC DNA]</scope>
    <source>
        <strain evidence="2 3">5DNS001</strain>
    </source>
</reference>
<evidence type="ECO:0000313" key="2">
    <source>
        <dbReference type="EMBL" id="RNL92279.1"/>
    </source>
</evidence>
<evidence type="ECO:0000256" key="1">
    <source>
        <dbReference type="ARBA" id="ARBA00010552"/>
    </source>
</evidence>
<name>A0A3N0EX50_SINP1</name>
<gene>
    <name evidence="2" type="ORF">ED312_03715</name>
</gene>
<organism evidence="2 3">
    <name type="scientific">Sinomicrobium pectinilyticum</name>
    <dbReference type="NCBI Taxonomy" id="1084421"/>
    <lineage>
        <taxon>Bacteria</taxon>
        <taxon>Pseudomonadati</taxon>
        <taxon>Bacteroidota</taxon>
        <taxon>Flavobacteriia</taxon>
        <taxon>Flavobacteriales</taxon>
        <taxon>Flavobacteriaceae</taxon>
        <taxon>Sinomicrobium</taxon>
    </lineage>
</organism>